<dbReference type="InterPro" id="IPR003172">
    <property type="entry name" value="ML_dom"/>
</dbReference>
<organism evidence="3 4">
    <name type="scientific">Macrosiphum euphorbiae</name>
    <name type="common">potato aphid</name>
    <dbReference type="NCBI Taxonomy" id="13131"/>
    <lineage>
        <taxon>Eukaryota</taxon>
        <taxon>Metazoa</taxon>
        <taxon>Ecdysozoa</taxon>
        <taxon>Arthropoda</taxon>
        <taxon>Hexapoda</taxon>
        <taxon>Insecta</taxon>
        <taxon>Pterygota</taxon>
        <taxon>Neoptera</taxon>
        <taxon>Paraneoptera</taxon>
        <taxon>Hemiptera</taxon>
        <taxon>Sternorrhyncha</taxon>
        <taxon>Aphidomorpha</taxon>
        <taxon>Aphidoidea</taxon>
        <taxon>Aphididae</taxon>
        <taxon>Macrosiphini</taxon>
        <taxon>Macrosiphum</taxon>
    </lineage>
</organism>
<dbReference type="Pfam" id="PF02221">
    <property type="entry name" value="E1_DerP2_DerF2"/>
    <property type="match status" value="1"/>
</dbReference>
<dbReference type="Gene3D" id="2.60.40.770">
    <property type="match status" value="1"/>
</dbReference>
<dbReference type="SMART" id="SM00737">
    <property type="entry name" value="ML"/>
    <property type="match status" value="1"/>
</dbReference>
<dbReference type="Proteomes" id="UP001160148">
    <property type="component" value="Unassembled WGS sequence"/>
</dbReference>
<gene>
    <name evidence="3" type="ORF">MEUPH1_LOCUS26686</name>
</gene>
<evidence type="ECO:0000259" key="2">
    <source>
        <dbReference type="SMART" id="SM00737"/>
    </source>
</evidence>
<keyword evidence="1" id="KW-0732">Signal</keyword>
<feature type="domain" description="MD-2-related lipid-recognition" evidence="2">
    <location>
        <begin position="26"/>
        <end position="150"/>
    </location>
</feature>
<feature type="signal peptide" evidence="1">
    <location>
        <begin position="1"/>
        <end position="20"/>
    </location>
</feature>
<accession>A0AAV0XW57</accession>
<protein>
    <recommendedName>
        <fullName evidence="2">MD-2-related lipid-recognition domain-containing protein</fullName>
    </recommendedName>
</protein>
<proteinExistence type="predicted"/>
<keyword evidence="4" id="KW-1185">Reference proteome</keyword>
<dbReference type="InterPro" id="IPR014756">
    <property type="entry name" value="Ig_E-set"/>
</dbReference>
<comment type="caution">
    <text evidence="3">The sequence shown here is derived from an EMBL/GenBank/DDBJ whole genome shotgun (WGS) entry which is preliminary data.</text>
</comment>
<evidence type="ECO:0000313" key="3">
    <source>
        <dbReference type="EMBL" id="CAI6372869.1"/>
    </source>
</evidence>
<evidence type="ECO:0000256" key="1">
    <source>
        <dbReference type="SAM" id="SignalP"/>
    </source>
</evidence>
<sequence length="153" mass="17831">MAILLRLIVVLLMLANAVNSEEVIDYRMCPDTACLVYDLYVHPCPEALHNQPCEWKENSNTSIAFKYNPDFGANIPLTQLTSVTIFMDLPFLDIDMNACLYTHCPIKKDTEQYWFYNLFVPKNYGKTFYTVKVEFWDSVSYQTCCFFFALKIV</sequence>
<dbReference type="SUPFAM" id="SSF81296">
    <property type="entry name" value="E set domains"/>
    <property type="match status" value="1"/>
</dbReference>
<feature type="chain" id="PRO_5043662146" description="MD-2-related lipid-recognition domain-containing protein" evidence="1">
    <location>
        <begin position="21"/>
        <end position="153"/>
    </location>
</feature>
<dbReference type="AlphaFoldDB" id="A0AAV0XW57"/>
<reference evidence="3 4" key="1">
    <citation type="submission" date="2023-01" db="EMBL/GenBank/DDBJ databases">
        <authorList>
            <person name="Whitehead M."/>
        </authorList>
    </citation>
    <scope>NUCLEOTIDE SEQUENCE [LARGE SCALE GENOMIC DNA]</scope>
</reference>
<dbReference type="EMBL" id="CARXXK010001085">
    <property type="protein sequence ID" value="CAI6372869.1"/>
    <property type="molecule type" value="Genomic_DNA"/>
</dbReference>
<evidence type="ECO:0000313" key="4">
    <source>
        <dbReference type="Proteomes" id="UP001160148"/>
    </source>
</evidence>
<name>A0AAV0XW57_9HEMI</name>